<dbReference type="InterPro" id="IPR014182">
    <property type="entry name" value="ADH_Zn_typ-1"/>
</dbReference>
<dbReference type="AlphaFoldDB" id="A0A4R2FKT4"/>
<name>A0A4R2FKT4_9GAMM</name>
<dbReference type="SMART" id="SM00829">
    <property type="entry name" value="PKS_ER"/>
    <property type="match status" value="1"/>
</dbReference>
<keyword evidence="6" id="KW-0862">Zinc</keyword>
<keyword evidence="4" id="KW-0521">NADP</keyword>
<dbReference type="InterPro" id="IPR002364">
    <property type="entry name" value="Quin_OxRdtase/zeta-crystal_CS"/>
</dbReference>
<accession>A0A4R2FKT4</accession>
<dbReference type="Pfam" id="PF08240">
    <property type="entry name" value="ADH_N"/>
    <property type="match status" value="1"/>
</dbReference>
<dbReference type="InterPro" id="IPR036291">
    <property type="entry name" value="NAD(P)-bd_dom_sf"/>
</dbReference>
<evidence type="ECO:0000256" key="2">
    <source>
        <dbReference type="ARBA" id="ARBA00011881"/>
    </source>
</evidence>
<dbReference type="InterPro" id="IPR020843">
    <property type="entry name" value="ER"/>
</dbReference>
<dbReference type="GO" id="GO:0008270">
    <property type="term" value="F:zinc ion binding"/>
    <property type="evidence" value="ECO:0007669"/>
    <property type="project" value="InterPro"/>
</dbReference>
<dbReference type="GO" id="GO:0016491">
    <property type="term" value="F:oxidoreductase activity"/>
    <property type="evidence" value="ECO:0007669"/>
    <property type="project" value="UniProtKB-KW"/>
</dbReference>
<dbReference type="Gene3D" id="3.40.50.720">
    <property type="entry name" value="NAD(P)-binding Rossmann-like Domain"/>
    <property type="match status" value="1"/>
</dbReference>
<dbReference type="InterPro" id="IPR013154">
    <property type="entry name" value="ADH-like_N"/>
</dbReference>
<protein>
    <recommendedName>
        <fullName evidence="6">Zinc-type alcohol dehydrogenase-like protein</fullName>
    </recommendedName>
</protein>
<evidence type="ECO:0000259" key="7">
    <source>
        <dbReference type="SMART" id="SM00829"/>
    </source>
</evidence>
<sequence>MKAVGYKLAHVLGGNDTLTDIELPTPIAKGHDLLVAVQAISVNPVDTKIRSRVGGENGQYKVLGWDAVGTVQQVGELVTAYQPGDRVWYAGDISRPGSNAELQLVDERIVGAAPKTINNLEAAALPLTALTAWELLFDRLALPMAAGKGKALLVVGAAGGVGSILVQLARQLTDVTVIATAGRPQSKDWLCSLGAHHVIDHHQSLSEQISALGLAGVEWVASLNNTDEHIEQIVASLLPQGHLGLIDDPDVFDVKLLKRKSLALHWEFMYTRSLFQTEDMMRQQQILNELAKLIDNGRVKTTVNEHFGIINAANLRKAHQLLESHQARGKIVLEGF</sequence>
<feature type="domain" description="Enoyl reductase (ER)" evidence="7">
    <location>
        <begin position="13"/>
        <end position="333"/>
    </location>
</feature>
<dbReference type="CDD" id="cd08252">
    <property type="entry name" value="AL_MDR"/>
    <property type="match status" value="1"/>
</dbReference>
<dbReference type="EMBL" id="SLWF01000003">
    <property type="protein sequence ID" value="TCN88896.1"/>
    <property type="molecule type" value="Genomic_DNA"/>
</dbReference>
<comment type="similarity">
    <text evidence="6">Belongs to the zinc-containing alcohol dehydrogenase family. Quinone oxidoreductase subfamily.</text>
</comment>
<dbReference type="Pfam" id="PF13602">
    <property type="entry name" value="ADH_zinc_N_2"/>
    <property type="match status" value="1"/>
</dbReference>
<evidence type="ECO:0000256" key="6">
    <source>
        <dbReference type="RuleBase" id="RU364000"/>
    </source>
</evidence>
<keyword evidence="3" id="KW-0963">Cytoplasm</keyword>
<dbReference type="GO" id="GO:0005737">
    <property type="term" value="C:cytoplasm"/>
    <property type="evidence" value="ECO:0007669"/>
    <property type="project" value="UniProtKB-SubCell"/>
</dbReference>
<dbReference type="PROSITE" id="PS01162">
    <property type="entry name" value="QOR_ZETA_CRYSTAL"/>
    <property type="match status" value="1"/>
</dbReference>
<evidence type="ECO:0000256" key="1">
    <source>
        <dbReference type="ARBA" id="ARBA00004496"/>
    </source>
</evidence>
<dbReference type="GO" id="GO:0003723">
    <property type="term" value="F:RNA binding"/>
    <property type="evidence" value="ECO:0007669"/>
    <property type="project" value="UniProtKB-KW"/>
</dbReference>
<evidence type="ECO:0000256" key="4">
    <source>
        <dbReference type="ARBA" id="ARBA00022857"/>
    </source>
</evidence>
<dbReference type="InterPro" id="IPR051603">
    <property type="entry name" value="Zinc-ADH_QOR/CCCR"/>
</dbReference>
<comment type="subcellular location">
    <subcellularLocation>
        <location evidence="1">Cytoplasm</location>
    </subcellularLocation>
</comment>
<dbReference type="Proteomes" id="UP000294832">
    <property type="component" value="Unassembled WGS sequence"/>
</dbReference>
<gene>
    <name evidence="8" type="ORF">EDC91_10377</name>
</gene>
<keyword evidence="5" id="KW-0694">RNA-binding</keyword>
<dbReference type="NCBIfam" id="TIGR02817">
    <property type="entry name" value="adh_fam_1"/>
    <property type="match status" value="1"/>
</dbReference>
<reference evidence="8 9" key="1">
    <citation type="submission" date="2019-03" db="EMBL/GenBank/DDBJ databases">
        <title>Freshwater and sediment microbial communities from various areas in North America, analyzing microbe dynamics in response to fracking.</title>
        <authorList>
            <person name="Lamendella R."/>
        </authorList>
    </citation>
    <scope>NUCLEOTIDE SEQUENCE [LARGE SCALE GENOMIC DNA]</scope>
    <source>
        <strain evidence="8 9">74A</strain>
    </source>
</reference>
<comment type="caution">
    <text evidence="8">The sequence shown here is derived from an EMBL/GenBank/DDBJ whole genome shotgun (WGS) entry which is preliminary data.</text>
</comment>
<dbReference type="SUPFAM" id="SSF51735">
    <property type="entry name" value="NAD(P)-binding Rossmann-fold domains"/>
    <property type="match status" value="1"/>
</dbReference>
<dbReference type="SUPFAM" id="SSF50129">
    <property type="entry name" value="GroES-like"/>
    <property type="match status" value="1"/>
</dbReference>
<keyword evidence="6" id="KW-0479">Metal-binding</keyword>
<evidence type="ECO:0000256" key="3">
    <source>
        <dbReference type="ARBA" id="ARBA00022490"/>
    </source>
</evidence>
<proteinExistence type="inferred from homology"/>
<evidence type="ECO:0000313" key="8">
    <source>
        <dbReference type="EMBL" id="TCN88896.1"/>
    </source>
</evidence>
<keyword evidence="6" id="KW-0560">Oxidoreductase</keyword>
<comment type="subunit">
    <text evidence="2">Homotetramer.</text>
</comment>
<dbReference type="RefSeq" id="WP_133037840.1">
    <property type="nucleotide sequence ID" value="NZ_SLWF01000003.1"/>
</dbReference>
<dbReference type="InterPro" id="IPR011032">
    <property type="entry name" value="GroES-like_sf"/>
</dbReference>
<keyword evidence="9" id="KW-1185">Reference proteome</keyword>
<evidence type="ECO:0000256" key="5">
    <source>
        <dbReference type="ARBA" id="ARBA00022884"/>
    </source>
</evidence>
<dbReference type="PANTHER" id="PTHR44154">
    <property type="entry name" value="QUINONE OXIDOREDUCTASE"/>
    <property type="match status" value="1"/>
</dbReference>
<organism evidence="8 9">
    <name type="scientific">Shewanella fodinae</name>
    <dbReference type="NCBI Taxonomy" id="552357"/>
    <lineage>
        <taxon>Bacteria</taxon>
        <taxon>Pseudomonadati</taxon>
        <taxon>Pseudomonadota</taxon>
        <taxon>Gammaproteobacteria</taxon>
        <taxon>Alteromonadales</taxon>
        <taxon>Shewanellaceae</taxon>
        <taxon>Shewanella</taxon>
    </lineage>
</organism>
<dbReference type="PANTHER" id="PTHR44154:SF1">
    <property type="entry name" value="QUINONE OXIDOREDUCTASE"/>
    <property type="match status" value="1"/>
</dbReference>
<dbReference type="OrthoDB" id="9785812at2"/>
<dbReference type="Gene3D" id="3.90.180.10">
    <property type="entry name" value="Medium-chain alcohol dehydrogenases, catalytic domain"/>
    <property type="match status" value="1"/>
</dbReference>
<evidence type="ECO:0000313" key="9">
    <source>
        <dbReference type="Proteomes" id="UP000294832"/>
    </source>
</evidence>